<dbReference type="EMBL" id="CP029822">
    <property type="protein sequence ID" value="AZS50883.1"/>
    <property type="molecule type" value="Genomic_DNA"/>
</dbReference>
<dbReference type="SUPFAM" id="SSF82185">
    <property type="entry name" value="Histone H3 K4-specific methyltransferase SET7/9 N-terminal domain"/>
    <property type="match status" value="1"/>
</dbReference>
<sequence length="178" mass="21096">MKRFILILIYLCSSSLYAQTDQQLLLLQAMSADWKVGQVVATKTITPRNKYTANIERRFLGVTPEGYYKVQEFYIDIGAPFFYKKYPKNTPYTSAYNLINIEDVIRSQFYNDSPKQHKPSIQGSYILYDDNGKVDIAGQYDHGKKIGFWRYYLEDKIYSTKQYKEDRLIKTIDHHYYE</sequence>
<feature type="signal peptide" evidence="1">
    <location>
        <begin position="1"/>
        <end position="18"/>
    </location>
</feature>
<evidence type="ECO:0000256" key="1">
    <source>
        <dbReference type="SAM" id="SignalP"/>
    </source>
</evidence>
<dbReference type="Gene3D" id="2.20.110.10">
    <property type="entry name" value="Histone H3 K4-specific methyltransferase SET7/9 N-terminal domain"/>
    <property type="match status" value="1"/>
</dbReference>
<dbReference type="Proteomes" id="UP000273143">
    <property type="component" value="Chromosome"/>
</dbReference>
<name>A0A3S9XEK3_9GAMM</name>
<proteinExistence type="predicted"/>
<gene>
    <name evidence="2" type="ORF">DM558_08850</name>
</gene>
<keyword evidence="1" id="KW-0732">Signal</keyword>
<accession>A0A3S9XEK3</accession>
<dbReference type="RefSeq" id="WP_127163536.1">
    <property type="nucleotide sequence ID" value="NZ_CP029822.1"/>
</dbReference>
<protein>
    <submittedName>
        <fullName evidence="2">Uncharacterized protein</fullName>
    </submittedName>
</protein>
<feature type="chain" id="PRO_5019069227" evidence="1">
    <location>
        <begin position="19"/>
        <end position="178"/>
    </location>
</feature>
<evidence type="ECO:0000313" key="3">
    <source>
        <dbReference type="Proteomes" id="UP000273143"/>
    </source>
</evidence>
<keyword evidence="3" id="KW-1185">Reference proteome</keyword>
<dbReference type="KEGG" id="emo:DM558_08850"/>
<reference evidence="3" key="1">
    <citation type="submission" date="2018-06" db="EMBL/GenBank/DDBJ databases">
        <title>Complete genome of Pseudomonas insecticola strain QZS01.</title>
        <authorList>
            <person name="Wang J."/>
            <person name="Su Q."/>
        </authorList>
    </citation>
    <scope>NUCLEOTIDE SEQUENCE [LARGE SCALE GENOMIC DNA]</scope>
    <source>
        <strain evidence="3">QZS01</strain>
    </source>
</reference>
<dbReference type="AlphaFoldDB" id="A0A3S9XEK3"/>
<organism evidence="2 3">
    <name type="scientific">Entomomonas moraniae</name>
    <dbReference type="NCBI Taxonomy" id="2213226"/>
    <lineage>
        <taxon>Bacteria</taxon>
        <taxon>Pseudomonadati</taxon>
        <taxon>Pseudomonadota</taxon>
        <taxon>Gammaproteobacteria</taxon>
        <taxon>Pseudomonadales</taxon>
        <taxon>Pseudomonadaceae</taxon>
        <taxon>Entomomonas</taxon>
    </lineage>
</organism>
<evidence type="ECO:0000313" key="2">
    <source>
        <dbReference type="EMBL" id="AZS50883.1"/>
    </source>
</evidence>